<feature type="domain" description="TNase-like" evidence="2">
    <location>
        <begin position="70"/>
        <end position="148"/>
    </location>
</feature>
<evidence type="ECO:0000313" key="3">
    <source>
        <dbReference type="EMBL" id="GAA1941454.1"/>
    </source>
</evidence>
<dbReference type="EMBL" id="BAAAOF010000009">
    <property type="protein sequence ID" value="GAA1941454.1"/>
    <property type="molecule type" value="Genomic_DNA"/>
</dbReference>
<evidence type="ECO:0000313" key="4">
    <source>
        <dbReference type="Proteomes" id="UP001501343"/>
    </source>
</evidence>
<accession>A0ABN2Q2D3</accession>
<keyword evidence="1" id="KW-0732">Signal</keyword>
<keyword evidence="4" id="KW-1185">Reference proteome</keyword>
<dbReference type="RefSeq" id="WP_248151744.1">
    <property type="nucleotide sequence ID" value="NZ_BAAAOF010000009.1"/>
</dbReference>
<dbReference type="Pfam" id="PF00565">
    <property type="entry name" value="SNase"/>
    <property type="match status" value="1"/>
</dbReference>
<dbReference type="InterPro" id="IPR016071">
    <property type="entry name" value="Staphylococal_nuclease_OB-fold"/>
</dbReference>
<dbReference type="SUPFAM" id="SSF50199">
    <property type="entry name" value="Staphylococcal nuclease"/>
    <property type="match status" value="1"/>
</dbReference>
<reference evidence="3 4" key="1">
    <citation type="journal article" date="2019" name="Int. J. Syst. Evol. Microbiol.">
        <title>The Global Catalogue of Microorganisms (GCM) 10K type strain sequencing project: providing services to taxonomists for standard genome sequencing and annotation.</title>
        <authorList>
            <consortium name="The Broad Institute Genomics Platform"/>
            <consortium name="The Broad Institute Genome Sequencing Center for Infectious Disease"/>
            <person name="Wu L."/>
            <person name="Ma J."/>
        </authorList>
    </citation>
    <scope>NUCLEOTIDE SEQUENCE [LARGE SCALE GENOMIC DNA]</scope>
    <source>
        <strain evidence="3 4">JCM 14900</strain>
    </source>
</reference>
<sequence>MRAGTALGAVVAGIAMVVALSACVPTPATQVVATAAPEASIDSTPAASIVETATFLDVVDGDTIETSAGTVRIIGIDTPERGECGDAPASEAIADAVAAGDAVTLELPEGQNEQDRYGRLLRYVTTASGVDLGLLQLRAGNAVARYDSTDGYPAHPREPDYRAAQVATLGPDGGVIATGCQDAAPVDSSPGRAAG</sequence>
<protein>
    <submittedName>
        <fullName evidence="3">Thermonuclease family protein</fullName>
    </submittedName>
</protein>
<feature type="signal peptide" evidence="1">
    <location>
        <begin position="1"/>
        <end position="22"/>
    </location>
</feature>
<evidence type="ECO:0000259" key="2">
    <source>
        <dbReference type="Pfam" id="PF00565"/>
    </source>
</evidence>
<dbReference type="Proteomes" id="UP001501343">
    <property type="component" value="Unassembled WGS sequence"/>
</dbReference>
<dbReference type="PROSITE" id="PS51257">
    <property type="entry name" value="PROKAR_LIPOPROTEIN"/>
    <property type="match status" value="1"/>
</dbReference>
<name>A0ABN2Q2D3_9MICO</name>
<comment type="caution">
    <text evidence="3">The sequence shown here is derived from an EMBL/GenBank/DDBJ whole genome shotgun (WGS) entry which is preliminary data.</text>
</comment>
<gene>
    <name evidence="3" type="ORF">GCM10009775_36560</name>
</gene>
<organism evidence="3 4">
    <name type="scientific">Microbacterium aoyamense</name>
    <dbReference type="NCBI Taxonomy" id="344166"/>
    <lineage>
        <taxon>Bacteria</taxon>
        <taxon>Bacillati</taxon>
        <taxon>Actinomycetota</taxon>
        <taxon>Actinomycetes</taxon>
        <taxon>Micrococcales</taxon>
        <taxon>Microbacteriaceae</taxon>
        <taxon>Microbacterium</taxon>
    </lineage>
</organism>
<proteinExistence type="predicted"/>
<dbReference type="Gene3D" id="2.40.50.90">
    <property type="match status" value="1"/>
</dbReference>
<feature type="chain" id="PRO_5045036115" evidence="1">
    <location>
        <begin position="23"/>
        <end position="195"/>
    </location>
</feature>
<dbReference type="InterPro" id="IPR035437">
    <property type="entry name" value="SNase_OB-fold_sf"/>
</dbReference>
<evidence type="ECO:0000256" key="1">
    <source>
        <dbReference type="SAM" id="SignalP"/>
    </source>
</evidence>